<sequence length="59" mass="6475">VASWLRNTALTSRAPMKSQLLGRLRQENGVNPGGRACSEPRSPHCTPAWATERDSISKK</sequence>
<accession>A0A2K5WJQ3</accession>
<reference evidence="2" key="3">
    <citation type="submission" date="2025-09" db="UniProtKB">
        <authorList>
            <consortium name="Ensembl"/>
        </authorList>
    </citation>
    <scope>IDENTIFICATION</scope>
</reference>
<proteinExistence type="predicted"/>
<feature type="region of interest" description="Disordered" evidence="1">
    <location>
        <begin position="16"/>
        <end position="59"/>
    </location>
</feature>
<dbReference type="Proteomes" id="UP000233100">
    <property type="component" value="Chromosome 19"/>
</dbReference>
<evidence type="ECO:0000313" key="3">
    <source>
        <dbReference type="Proteomes" id="UP000233100"/>
    </source>
</evidence>
<protein>
    <submittedName>
        <fullName evidence="2">Uncharacterized protein</fullName>
    </submittedName>
</protein>
<keyword evidence="3" id="KW-1185">Reference proteome</keyword>
<evidence type="ECO:0000256" key="1">
    <source>
        <dbReference type="SAM" id="MobiDB-lite"/>
    </source>
</evidence>
<organism evidence="2 3">
    <name type="scientific">Macaca fascicularis</name>
    <name type="common">Crab-eating macaque</name>
    <name type="synonym">Cynomolgus monkey</name>
    <dbReference type="NCBI Taxonomy" id="9541"/>
    <lineage>
        <taxon>Eukaryota</taxon>
        <taxon>Metazoa</taxon>
        <taxon>Chordata</taxon>
        <taxon>Craniata</taxon>
        <taxon>Vertebrata</taxon>
        <taxon>Euteleostomi</taxon>
        <taxon>Mammalia</taxon>
        <taxon>Eutheria</taxon>
        <taxon>Euarchontoglires</taxon>
        <taxon>Primates</taxon>
        <taxon>Haplorrhini</taxon>
        <taxon>Catarrhini</taxon>
        <taxon>Cercopithecidae</taxon>
        <taxon>Cercopithecinae</taxon>
        <taxon>Macaca</taxon>
    </lineage>
</organism>
<reference evidence="2" key="2">
    <citation type="submission" date="2025-08" db="UniProtKB">
        <authorList>
            <consortium name="Ensembl"/>
        </authorList>
    </citation>
    <scope>IDENTIFICATION</scope>
</reference>
<reference evidence="2 3" key="1">
    <citation type="submission" date="2013-03" db="EMBL/GenBank/DDBJ databases">
        <authorList>
            <person name="Warren W."/>
            <person name="Wilson R.K."/>
        </authorList>
    </citation>
    <scope>NUCLEOTIDE SEQUENCE</scope>
</reference>
<dbReference type="GeneTree" id="ENSGT01150000287244"/>
<dbReference type="AlphaFoldDB" id="A0A2K5WJQ3"/>
<dbReference type="Ensembl" id="ENSMFAT00000011636.2">
    <property type="protein sequence ID" value="ENSMFAP00000037386.2"/>
    <property type="gene ID" value="ENSMFAG00000047824.1"/>
</dbReference>
<dbReference type="VEuPathDB" id="HostDB:ENSMFAG00000037931"/>
<name>A0A2K5WJQ3_MACFA</name>
<evidence type="ECO:0000313" key="2">
    <source>
        <dbReference type="Ensembl" id="ENSMFAP00000037386.2"/>
    </source>
</evidence>